<sequence length="81" mass="9294">MIRTSNVCPPKNYKNKKYPMPCVRDFCVELSDFMREIQEAGSCPEVLNVIKRIKGMIANYEDYFIVENAANDANIKSSINN</sequence>
<dbReference type="Proteomes" id="UP000322454">
    <property type="component" value="Unassembled WGS sequence"/>
</dbReference>
<organism evidence="1 2">
    <name type="scientific">Candidatus Acidulodesulfobacterium acidiphilum</name>
    <dbReference type="NCBI Taxonomy" id="2597224"/>
    <lineage>
        <taxon>Bacteria</taxon>
        <taxon>Deltaproteobacteria</taxon>
        <taxon>Candidatus Acidulodesulfobacterales</taxon>
        <taxon>Candidatus Acidulodesulfobacterium</taxon>
    </lineage>
</organism>
<dbReference type="EMBL" id="SHMQ01000005">
    <property type="protein sequence ID" value="RZV39921.1"/>
    <property type="molecule type" value="Genomic_DNA"/>
</dbReference>
<proteinExistence type="predicted"/>
<evidence type="ECO:0000313" key="2">
    <source>
        <dbReference type="Proteomes" id="UP000322454"/>
    </source>
</evidence>
<reference evidence="1 2" key="1">
    <citation type="submission" date="2019-01" db="EMBL/GenBank/DDBJ databases">
        <title>Insights into ecological role of a new deltaproteobacterial order Candidatus Sinidesulfobacterales (Sva0485) by metagenomics and metatranscriptomics.</title>
        <authorList>
            <person name="Tan S."/>
            <person name="Liu J."/>
            <person name="Fang Y."/>
            <person name="Hedlund B."/>
            <person name="Lian Z.-H."/>
            <person name="Huang L.-Y."/>
            <person name="Li J.-T."/>
            <person name="Huang L.-N."/>
            <person name="Li W.-J."/>
            <person name="Jiang H.-C."/>
            <person name="Dong H.-L."/>
            <person name="Shu W.-S."/>
        </authorList>
    </citation>
    <scope>NUCLEOTIDE SEQUENCE [LARGE SCALE GENOMIC DNA]</scope>
    <source>
        <strain evidence="1">AP4</strain>
    </source>
</reference>
<accession>A0A520XFG5</accession>
<comment type="caution">
    <text evidence="1">The sequence shown here is derived from an EMBL/GenBank/DDBJ whole genome shotgun (WGS) entry which is preliminary data.</text>
</comment>
<protein>
    <submittedName>
        <fullName evidence="1">Uncharacterized protein</fullName>
    </submittedName>
</protein>
<gene>
    <name evidence="1" type="ORF">EVJ48_03080</name>
</gene>
<name>A0A520XFG5_9DELT</name>
<evidence type="ECO:0000313" key="1">
    <source>
        <dbReference type="EMBL" id="RZV39921.1"/>
    </source>
</evidence>
<dbReference type="AlphaFoldDB" id="A0A520XFG5"/>